<organism evidence="3 4">
    <name type="scientific">Stylonychia lemnae</name>
    <name type="common">Ciliate</name>
    <dbReference type="NCBI Taxonomy" id="5949"/>
    <lineage>
        <taxon>Eukaryota</taxon>
        <taxon>Sar</taxon>
        <taxon>Alveolata</taxon>
        <taxon>Ciliophora</taxon>
        <taxon>Intramacronucleata</taxon>
        <taxon>Spirotrichea</taxon>
        <taxon>Stichotrichia</taxon>
        <taxon>Sporadotrichida</taxon>
        <taxon>Oxytrichidae</taxon>
        <taxon>Stylonychinae</taxon>
        <taxon>Stylonychia</taxon>
    </lineage>
</organism>
<keyword evidence="4" id="KW-1185">Reference proteome</keyword>
<feature type="region of interest" description="Disordered" evidence="1">
    <location>
        <begin position="159"/>
        <end position="182"/>
    </location>
</feature>
<accession>A0A078AAY8</accession>
<proteinExistence type="predicted"/>
<keyword evidence="2" id="KW-0812">Transmembrane</keyword>
<dbReference type="AlphaFoldDB" id="A0A078AAY8"/>
<sequence length="230" mass="26787">MGLLAFVVIDNYFQFIDWRVQLNSTLGVIVVILICTSPILIFIFLFKNRTKLHSSKMESRYGSLYEKYIQDAEIRYELGKVFIAFVILSIFVNFILILYQIVRQSIKISKVVIKKIKMIKSLAMVIRIKVDKIRHQQLDSRDSTLDMSQSVSISPVQNYSQVNSGRTTLNPDEQSSPIFPPKRRLHDRVKGIKLTERNDMMKTMRIDPFGCDDEEIKLEDSQRRIPTFST</sequence>
<name>A0A078AAY8_STYLE</name>
<evidence type="ECO:0000313" key="4">
    <source>
        <dbReference type="Proteomes" id="UP000039865"/>
    </source>
</evidence>
<evidence type="ECO:0000313" key="3">
    <source>
        <dbReference type="EMBL" id="CDW77958.1"/>
    </source>
</evidence>
<keyword evidence="2" id="KW-1133">Transmembrane helix</keyword>
<evidence type="ECO:0000256" key="2">
    <source>
        <dbReference type="SAM" id="Phobius"/>
    </source>
</evidence>
<keyword evidence="2" id="KW-0472">Membrane</keyword>
<gene>
    <name evidence="3" type="primary">Contig5209.g5587</name>
    <name evidence="3" type="ORF">STYLEM_6927</name>
</gene>
<evidence type="ECO:0000256" key="1">
    <source>
        <dbReference type="SAM" id="MobiDB-lite"/>
    </source>
</evidence>
<feature type="compositionally biased region" description="Polar residues" evidence="1">
    <location>
        <begin position="159"/>
        <end position="177"/>
    </location>
</feature>
<reference evidence="3 4" key="1">
    <citation type="submission" date="2014-06" db="EMBL/GenBank/DDBJ databases">
        <authorList>
            <person name="Swart Estienne"/>
        </authorList>
    </citation>
    <scope>NUCLEOTIDE SEQUENCE [LARGE SCALE GENOMIC DNA]</scope>
    <source>
        <strain evidence="3 4">130c</strain>
    </source>
</reference>
<protein>
    <submittedName>
        <fullName evidence="3">Uncharacterized protein</fullName>
    </submittedName>
</protein>
<feature type="transmembrane region" description="Helical" evidence="2">
    <location>
        <begin position="26"/>
        <end position="46"/>
    </location>
</feature>
<feature type="transmembrane region" description="Helical" evidence="2">
    <location>
        <begin position="81"/>
        <end position="102"/>
    </location>
</feature>
<dbReference type="InParanoid" id="A0A078AAY8"/>
<dbReference type="Proteomes" id="UP000039865">
    <property type="component" value="Unassembled WGS sequence"/>
</dbReference>
<dbReference type="EMBL" id="CCKQ01006636">
    <property type="protein sequence ID" value="CDW77958.1"/>
    <property type="molecule type" value="Genomic_DNA"/>
</dbReference>